<reference evidence="12" key="1">
    <citation type="submission" date="2016-10" db="EMBL/GenBank/DDBJ databases">
        <authorList>
            <person name="Varghese N."/>
            <person name="Submissions S."/>
        </authorList>
    </citation>
    <scope>NUCLEOTIDE SEQUENCE [LARGE SCALE GENOMIC DNA]</scope>
    <source>
        <strain evidence="12">DSM 22082</strain>
    </source>
</reference>
<dbReference type="OrthoDB" id="4964541at2"/>
<comment type="subcellular location">
    <subcellularLocation>
        <location evidence="1">Cell inner membrane</location>
        <topology evidence="1">Multi-pass membrane protein</topology>
    </subcellularLocation>
</comment>
<name>A0A1H1R2K4_BRESA</name>
<evidence type="ECO:0000256" key="4">
    <source>
        <dbReference type="ARBA" id="ARBA00022519"/>
    </source>
</evidence>
<evidence type="ECO:0000313" key="12">
    <source>
        <dbReference type="EMBL" id="SDS29997.1"/>
    </source>
</evidence>
<proteinExistence type="inferred from homology"/>
<evidence type="ECO:0000256" key="6">
    <source>
        <dbReference type="ARBA" id="ARBA00022989"/>
    </source>
</evidence>
<feature type="transmembrane region" description="Helical" evidence="10">
    <location>
        <begin position="121"/>
        <end position="139"/>
    </location>
</feature>
<dbReference type="RefSeq" id="WP_092104798.1">
    <property type="nucleotide sequence ID" value="NZ_LT629739.1"/>
</dbReference>
<feature type="region of interest" description="Disordered" evidence="9">
    <location>
        <begin position="171"/>
        <end position="192"/>
    </location>
</feature>
<dbReference type="Pfam" id="PF04290">
    <property type="entry name" value="DctQ"/>
    <property type="match status" value="1"/>
</dbReference>
<comment type="similarity">
    <text evidence="8">Belongs to the TRAP transporter small permease family.</text>
</comment>
<keyword evidence="5 10" id="KW-0812">Transmembrane</keyword>
<keyword evidence="3" id="KW-1003">Cell membrane</keyword>
<dbReference type="PANTHER" id="PTHR35011:SF2">
    <property type="entry name" value="2,3-DIKETO-L-GULONATE TRAP TRANSPORTER SMALL PERMEASE PROTEIN YIAM"/>
    <property type="match status" value="1"/>
</dbReference>
<dbReference type="AlphaFoldDB" id="A0A1H1R2K4"/>
<dbReference type="STRING" id="629680.SAMN04489751_1700"/>
<evidence type="ECO:0000259" key="11">
    <source>
        <dbReference type="Pfam" id="PF04290"/>
    </source>
</evidence>
<dbReference type="Proteomes" id="UP000199700">
    <property type="component" value="Chromosome"/>
</dbReference>
<organism evidence="12 13">
    <name type="scientific">Brevibacterium sandarakinum</name>
    <dbReference type="NCBI Taxonomy" id="629680"/>
    <lineage>
        <taxon>Bacteria</taxon>
        <taxon>Bacillati</taxon>
        <taxon>Actinomycetota</taxon>
        <taxon>Actinomycetes</taxon>
        <taxon>Micrococcales</taxon>
        <taxon>Brevibacteriaceae</taxon>
        <taxon>Brevibacterium</taxon>
    </lineage>
</organism>
<evidence type="ECO:0000256" key="3">
    <source>
        <dbReference type="ARBA" id="ARBA00022475"/>
    </source>
</evidence>
<dbReference type="GO" id="GO:0005886">
    <property type="term" value="C:plasma membrane"/>
    <property type="evidence" value="ECO:0007669"/>
    <property type="project" value="UniProtKB-SubCell"/>
</dbReference>
<keyword evidence="13" id="KW-1185">Reference proteome</keyword>
<feature type="transmembrane region" description="Helical" evidence="10">
    <location>
        <begin position="83"/>
        <end position="101"/>
    </location>
</feature>
<dbReference type="InterPro" id="IPR007387">
    <property type="entry name" value="TRAP_DctQ"/>
</dbReference>
<evidence type="ECO:0000256" key="5">
    <source>
        <dbReference type="ARBA" id="ARBA00022692"/>
    </source>
</evidence>
<keyword evidence="4" id="KW-0997">Cell inner membrane</keyword>
<dbReference type="PANTHER" id="PTHR35011">
    <property type="entry name" value="2,3-DIKETO-L-GULONATE TRAP TRANSPORTER SMALL PERMEASE PROTEIN YIAM"/>
    <property type="match status" value="1"/>
</dbReference>
<accession>A0A1H1R2K4</accession>
<keyword evidence="6 10" id="KW-1133">Transmembrane helix</keyword>
<dbReference type="InterPro" id="IPR055348">
    <property type="entry name" value="DctQ"/>
</dbReference>
<keyword evidence="7 10" id="KW-0472">Membrane</keyword>
<dbReference type="GO" id="GO:0015740">
    <property type="term" value="P:C4-dicarboxylate transport"/>
    <property type="evidence" value="ECO:0007669"/>
    <property type="project" value="TreeGrafter"/>
</dbReference>
<gene>
    <name evidence="12" type="ORF">SAMN04489751_1700</name>
</gene>
<evidence type="ECO:0000256" key="8">
    <source>
        <dbReference type="ARBA" id="ARBA00038436"/>
    </source>
</evidence>
<feature type="transmembrane region" description="Helical" evidence="10">
    <location>
        <begin position="45"/>
        <end position="71"/>
    </location>
</feature>
<evidence type="ECO:0000256" key="7">
    <source>
        <dbReference type="ARBA" id="ARBA00023136"/>
    </source>
</evidence>
<dbReference type="EMBL" id="LT629739">
    <property type="protein sequence ID" value="SDS29997.1"/>
    <property type="molecule type" value="Genomic_DNA"/>
</dbReference>
<feature type="transmembrane region" description="Helical" evidence="10">
    <location>
        <begin position="12"/>
        <end position="33"/>
    </location>
</feature>
<keyword evidence="2" id="KW-0813">Transport</keyword>
<feature type="domain" description="Tripartite ATP-independent periplasmic transporters DctQ component" evidence="11">
    <location>
        <begin position="19"/>
        <end position="145"/>
    </location>
</feature>
<protein>
    <submittedName>
        <fullName evidence="12">TRAP-type C4-dicarboxylate transport system, small permease component</fullName>
    </submittedName>
</protein>
<evidence type="ECO:0000256" key="1">
    <source>
        <dbReference type="ARBA" id="ARBA00004429"/>
    </source>
</evidence>
<evidence type="ECO:0000256" key="9">
    <source>
        <dbReference type="SAM" id="MobiDB-lite"/>
    </source>
</evidence>
<evidence type="ECO:0000256" key="2">
    <source>
        <dbReference type="ARBA" id="ARBA00022448"/>
    </source>
</evidence>
<sequence length="192" mass="20963">MKIVKWFEDWVVVASFMVIVAVTFVNVVSRYTFQASLAFSEEITINLLVVLTMMGAVVGIRLGAHLGFTYLVENVKPRARRALIIIGTTLMIIFLAVLLIWGTEMMINQAIRGRATPSLGIPQWLFTLSIPLAGLLGIVRTLQAARASLHEDTSAEAIAQRMAQEAAPVIDDSELSGHAHSTGTTDREGGRK</sequence>
<evidence type="ECO:0000256" key="10">
    <source>
        <dbReference type="SAM" id="Phobius"/>
    </source>
</evidence>
<evidence type="ECO:0000313" key="13">
    <source>
        <dbReference type="Proteomes" id="UP000199700"/>
    </source>
</evidence>
<dbReference type="GO" id="GO:0022857">
    <property type="term" value="F:transmembrane transporter activity"/>
    <property type="evidence" value="ECO:0007669"/>
    <property type="project" value="TreeGrafter"/>
</dbReference>